<keyword evidence="3" id="KW-1185">Reference proteome</keyword>
<accession>A0A3S9P1C4</accession>
<dbReference type="KEGG" id="fll:EI427_06780"/>
<name>A0A3S9P1C4_9BACT</name>
<organism evidence="2 3">
    <name type="scientific">Flammeovirga pectinis</name>
    <dbReference type="NCBI Taxonomy" id="2494373"/>
    <lineage>
        <taxon>Bacteria</taxon>
        <taxon>Pseudomonadati</taxon>
        <taxon>Bacteroidota</taxon>
        <taxon>Cytophagia</taxon>
        <taxon>Cytophagales</taxon>
        <taxon>Flammeovirgaceae</taxon>
        <taxon>Flammeovirga</taxon>
    </lineage>
</organism>
<gene>
    <name evidence="2" type="ORF">EI427_06780</name>
</gene>
<sequence>MKRSSIQKITLFFITFISLISLQSNAQSKASKRDKDFTLTAGNSIRYSAPLKGFETDFNYGVGVYLDMDYKLTKGLSLRGDFGWNVFKGKRVSDYTITPDMNDWEFSGGLKYKLSILYVEALAGYRTGFESVTYAPGAGIEVGNFNIGANYNIIDKDRFVSYKLTFFW</sequence>
<keyword evidence="1" id="KW-0732">Signal</keyword>
<feature type="signal peptide" evidence="1">
    <location>
        <begin position="1"/>
        <end position="26"/>
    </location>
</feature>
<evidence type="ECO:0000256" key="1">
    <source>
        <dbReference type="SAM" id="SignalP"/>
    </source>
</evidence>
<dbReference type="AlphaFoldDB" id="A0A3S9P1C4"/>
<evidence type="ECO:0000313" key="2">
    <source>
        <dbReference type="EMBL" id="AZQ61952.1"/>
    </source>
</evidence>
<evidence type="ECO:0008006" key="4">
    <source>
        <dbReference type="Google" id="ProtNLM"/>
    </source>
</evidence>
<evidence type="ECO:0000313" key="3">
    <source>
        <dbReference type="Proteomes" id="UP000267268"/>
    </source>
</evidence>
<feature type="chain" id="PRO_5019092459" description="Outer membrane protein beta-barrel domain-containing protein" evidence="1">
    <location>
        <begin position="27"/>
        <end position="168"/>
    </location>
</feature>
<dbReference type="SUPFAM" id="SSF56935">
    <property type="entry name" value="Porins"/>
    <property type="match status" value="1"/>
</dbReference>
<dbReference type="RefSeq" id="WP_126612990.1">
    <property type="nucleotide sequence ID" value="NZ_CP034562.1"/>
</dbReference>
<reference evidence="2 3" key="1">
    <citation type="submission" date="2018-12" db="EMBL/GenBank/DDBJ databases">
        <title>Flammeovirga pectinis sp. nov., isolated from the gut of the Korean scallop, Patinopecten yessoensis.</title>
        <authorList>
            <person name="Bae J.-W."/>
            <person name="Jeong Y.-S."/>
            <person name="Kang W."/>
        </authorList>
    </citation>
    <scope>NUCLEOTIDE SEQUENCE [LARGE SCALE GENOMIC DNA]</scope>
    <source>
        <strain evidence="2 3">L12M1</strain>
    </source>
</reference>
<proteinExistence type="predicted"/>
<dbReference type="EMBL" id="CP034562">
    <property type="protein sequence ID" value="AZQ61952.1"/>
    <property type="molecule type" value="Genomic_DNA"/>
</dbReference>
<protein>
    <recommendedName>
        <fullName evidence="4">Outer membrane protein beta-barrel domain-containing protein</fullName>
    </recommendedName>
</protein>
<dbReference type="Proteomes" id="UP000267268">
    <property type="component" value="Chromosome 1"/>
</dbReference>
<dbReference type="OrthoDB" id="9823730at2"/>